<dbReference type="EMBL" id="BMIC01000001">
    <property type="protein sequence ID" value="GFZ77857.1"/>
    <property type="molecule type" value="Genomic_DNA"/>
</dbReference>
<keyword evidence="2" id="KW-1185">Reference proteome</keyword>
<sequence length="61" mass="6937">MYLKFIKIENRSTFLRIQDENDPKNNSAGFGKLSADSGVIPKLILDSLIFIEALFFEDELA</sequence>
<gene>
    <name evidence="1" type="ORF">GCM10011531_04150</name>
</gene>
<organism evidence="1 2">
    <name type="scientific">Aquaticitalea lipolytica</name>
    <dbReference type="NCBI Taxonomy" id="1247562"/>
    <lineage>
        <taxon>Bacteria</taxon>
        <taxon>Pseudomonadati</taxon>
        <taxon>Bacteroidota</taxon>
        <taxon>Flavobacteriia</taxon>
        <taxon>Flavobacteriales</taxon>
        <taxon>Flavobacteriaceae</taxon>
        <taxon>Aquaticitalea</taxon>
    </lineage>
</organism>
<accession>A0A8J2TLE4</accession>
<proteinExistence type="predicted"/>
<protein>
    <submittedName>
        <fullName evidence="1">Uncharacterized protein</fullName>
    </submittedName>
</protein>
<reference evidence="1 2" key="1">
    <citation type="journal article" date="2014" name="Int. J. Syst. Evol. Microbiol.">
        <title>Complete genome sequence of Corynebacterium casei LMG S-19264T (=DSM 44701T), isolated from a smear-ripened cheese.</title>
        <authorList>
            <consortium name="US DOE Joint Genome Institute (JGI-PGF)"/>
            <person name="Walter F."/>
            <person name="Albersmeier A."/>
            <person name="Kalinowski J."/>
            <person name="Ruckert C."/>
        </authorList>
    </citation>
    <scope>NUCLEOTIDE SEQUENCE [LARGE SCALE GENOMIC DNA]</scope>
    <source>
        <strain evidence="1 2">CGMCC 1.15295</strain>
    </source>
</reference>
<dbReference type="Proteomes" id="UP000598120">
    <property type="component" value="Unassembled WGS sequence"/>
</dbReference>
<dbReference type="AlphaFoldDB" id="A0A8J2TLE4"/>
<evidence type="ECO:0000313" key="2">
    <source>
        <dbReference type="Proteomes" id="UP000598120"/>
    </source>
</evidence>
<evidence type="ECO:0000313" key="1">
    <source>
        <dbReference type="EMBL" id="GFZ77857.1"/>
    </source>
</evidence>
<comment type="caution">
    <text evidence="1">The sequence shown here is derived from an EMBL/GenBank/DDBJ whole genome shotgun (WGS) entry which is preliminary data.</text>
</comment>
<name>A0A8J2TLE4_9FLAO</name>